<dbReference type="InterPro" id="IPR013154">
    <property type="entry name" value="ADH-like_N"/>
</dbReference>
<evidence type="ECO:0000259" key="3">
    <source>
        <dbReference type="SMART" id="SM00829"/>
    </source>
</evidence>
<gene>
    <name evidence="4" type="ORF">D8S82_30615</name>
</gene>
<dbReference type="SUPFAM" id="SSF50129">
    <property type="entry name" value="GroES-like"/>
    <property type="match status" value="1"/>
</dbReference>
<keyword evidence="1" id="KW-0521">NADP</keyword>
<dbReference type="Pfam" id="PF08240">
    <property type="entry name" value="ADH_N"/>
    <property type="match status" value="1"/>
</dbReference>
<protein>
    <submittedName>
        <fullName evidence="4">NADH oxidase</fullName>
    </submittedName>
</protein>
<dbReference type="AlphaFoldDB" id="A0A544VRZ5"/>
<dbReference type="InterPro" id="IPR036291">
    <property type="entry name" value="NAD(P)-bd_dom_sf"/>
</dbReference>
<dbReference type="EMBL" id="VIFX01000061">
    <property type="protein sequence ID" value="TQR82751.1"/>
    <property type="molecule type" value="Genomic_DNA"/>
</dbReference>
<reference evidence="4 5" key="1">
    <citation type="submission" date="2018-10" db="EMBL/GenBank/DDBJ databases">
        <title>Draft genome of Mycobacterium hodleri strain B.</title>
        <authorList>
            <person name="Amande T.J."/>
            <person name="Mcgenity T.J."/>
        </authorList>
    </citation>
    <scope>NUCLEOTIDE SEQUENCE [LARGE SCALE GENOMIC DNA]</scope>
    <source>
        <strain evidence="4 5">B</strain>
    </source>
</reference>
<dbReference type="CDD" id="cd08291">
    <property type="entry name" value="ETR_like_1"/>
    <property type="match status" value="1"/>
</dbReference>
<evidence type="ECO:0000313" key="5">
    <source>
        <dbReference type="Proteomes" id="UP000315759"/>
    </source>
</evidence>
<dbReference type="Gene3D" id="3.90.180.10">
    <property type="entry name" value="Medium-chain alcohol dehydrogenases, catalytic domain"/>
    <property type="match status" value="1"/>
</dbReference>
<dbReference type="GO" id="GO:0070402">
    <property type="term" value="F:NADPH binding"/>
    <property type="evidence" value="ECO:0007669"/>
    <property type="project" value="TreeGrafter"/>
</dbReference>
<keyword evidence="5" id="KW-1185">Reference proteome</keyword>
<evidence type="ECO:0000313" key="4">
    <source>
        <dbReference type="EMBL" id="TQR82751.1"/>
    </source>
</evidence>
<accession>A0A544VRZ5</accession>
<dbReference type="Proteomes" id="UP000315759">
    <property type="component" value="Unassembled WGS sequence"/>
</dbReference>
<keyword evidence="2" id="KW-0560">Oxidoreductase</keyword>
<proteinExistence type="predicted"/>
<evidence type="ECO:0000256" key="1">
    <source>
        <dbReference type="ARBA" id="ARBA00022857"/>
    </source>
</evidence>
<dbReference type="PANTHER" id="PTHR48106:SF18">
    <property type="entry name" value="QUINONE OXIDOREDUCTASE PIG3"/>
    <property type="match status" value="1"/>
</dbReference>
<dbReference type="RefSeq" id="WP_142555693.1">
    <property type="nucleotide sequence ID" value="NZ_VIFX01000061.1"/>
</dbReference>
<dbReference type="GO" id="GO:0016651">
    <property type="term" value="F:oxidoreductase activity, acting on NAD(P)H"/>
    <property type="evidence" value="ECO:0007669"/>
    <property type="project" value="TreeGrafter"/>
</dbReference>
<comment type="caution">
    <text evidence="4">The sequence shown here is derived from an EMBL/GenBank/DDBJ whole genome shotgun (WGS) entry which is preliminary data.</text>
</comment>
<feature type="domain" description="Enoyl reductase (ER)" evidence="3">
    <location>
        <begin position="20"/>
        <end position="375"/>
    </location>
</feature>
<dbReference type="PANTHER" id="PTHR48106">
    <property type="entry name" value="QUINONE OXIDOREDUCTASE PIG3-RELATED"/>
    <property type="match status" value="1"/>
</dbReference>
<organism evidence="4 5">
    <name type="scientific">Mycolicibacterium hodleri</name>
    <dbReference type="NCBI Taxonomy" id="49897"/>
    <lineage>
        <taxon>Bacteria</taxon>
        <taxon>Bacillati</taxon>
        <taxon>Actinomycetota</taxon>
        <taxon>Actinomycetes</taxon>
        <taxon>Mycobacteriales</taxon>
        <taxon>Mycobacteriaceae</taxon>
        <taxon>Mycolicibacterium</taxon>
    </lineage>
</organism>
<evidence type="ECO:0000256" key="2">
    <source>
        <dbReference type="ARBA" id="ARBA00023002"/>
    </source>
</evidence>
<dbReference type="InterPro" id="IPR011032">
    <property type="entry name" value="GroES-like_sf"/>
</dbReference>
<sequence>MTEDLPDTALELRSLVTSQGTLELSLQDVPVPTPADDEVLVRVEAAPINPSDIGLLVASADMAAATVGGTPERPVVTAPISPDALDALKARLDDSLPVGNEGAGTVVATGSSAGARALLGKMVGLAGGGMYAQYRVVKAAACLVLPDGTPARDGASSFVNPLTALGMVETMEREGHSALVHTAAASNLGQMLVRICLEDDIPLVNVVRKPEQAELLRSIGAVYVCDSSSPTFTDDLFEALVATSATLAFDAIGGGTIAGDILNGMERAANATGTGYSRYGSTVHKQVYVYGALDAGPTTLTRKFGMAWGIGGWLLTPFLQNAGADTIGRLRSRVAGELTTTFASSYNHEVSLAGMLAPEAFNAYLRRATGEKFLVTPQVAP</sequence>
<dbReference type="InterPro" id="IPR020843">
    <property type="entry name" value="ER"/>
</dbReference>
<dbReference type="Gene3D" id="3.40.50.720">
    <property type="entry name" value="NAD(P)-binding Rossmann-like Domain"/>
    <property type="match status" value="1"/>
</dbReference>
<dbReference type="SMART" id="SM00829">
    <property type="entry name" value="PKS_ER"/>
    <property type="match status" value="1"/>
</dbReference>
<name>A0A544VRZ5_9MYCO</name>
<dbReference type="SUPFAM" id="SSF51735">
    <property type="entry name" value="NAD(P)-binding Rossmann-fold domains"/>
    <property type="match status" value="1"/>
</dbReference>